<feature type="compositionally biased region" description="Gly residues" evidence="1">
    <location>
        <begin position="90"/>
        <end position="99"/>
    </location>
</feature>
<feature type="compositionally biased region" description="Basic and acidic residues" evidence="1">
    <location>
        <begin position="1"/>
        <end position="16"/>
    </location>
</feature>
<organism evidence="2 3">
    <name type="scientific">Halocaridina rubra</name>
    <name type="common">Hawaiian red shrimp</name>
    <dbReference type="NCBI Taxonomy" id="373956"/>
    <lineage>
        <taxon>Eukaryota</taxon>
        <taxon>Metazoa</taxon>
        <taxon>Ecdysozoa</taxon>
        <taxon>Arthropoda</taxon>
        <taxon>Crustacea</taxon>
        <taxon>Multicrustacea</taxon>
        <taxon>Malacostraca</taxon>
        <taxon>Eumalacostraca</taxon>
        <taxon>Eucarida</taxon>
        <taxon>Decapoda</taxon>
        <taxon>Pleocyemata</taxon>
        <taxon>Caridea</taxon>
        <taxon>Atyoidea</taxon>
        <taxon>Atyidae</taxon>
        <taxon>Halocaridina</taxon>
    </lineage>
</organism>
<dbReference type="AlphaFoldDB" id="A0AAN8XQ73"/>
<keyword evidence="3" id="KW-1185">Reference proteome</keyword>
<protein>
    <submittedName>
        <fullName evidence="2">Uncharacterized protein</fullName>
    </submittedName>
</protein>
<gene>
    <name evidence="2" type="ORF">SK128_000234</name>
</gene>
<reference evidence="2 3" key="1">
    <citation type="submission" date="2023-11" db="EMBL/GenBank/DDBJ databases">
        <title>Halocaridina rubra genome assembly.</title>
        <authorList>
            <person name="Smith C."/>
        </authorList>
    </citation>
    <scope>NUCLEOTIDE SEQUENCE [LARGE SCALE GENOMIC DNA]</scope>
    <source>
        <strain evidence="2">EP-1</strain>
        <tissue evidence="2">Whole</tissue>
    </source>
</reference>
<evidence type="ECO:0000313" key="3">
    <source>
        <dbReference type="Proteomes" id="UP001381693"/>
    </source>
</evidence>
<feature type="non-terminal residue" evidence="2">
    <location>
        <position position="105"/>
    </location>
</feature>
<dbReference type="Proteomes" id="UP001381693">
    <property type="component" value="Unassembled WGS sequence"/>
</dbReference>
<feature type="region of interest" description="Disordered" evidence="1">
    <location>
        <begin position="1"/>
        <end position="105"/>
    </location>
</feature>
<proteinExistence type="predicted"/>
<sequence>MRKADEEKIVRARKGGDVGGGGVRDIGRKEGRDVGGGGRDIGDVRGRGDDGEDVVGGRDVEDVRGRRGRGNCNKSKKWHGESDGEDVGVEKGGGGGRYVEGGRGD</sequence>
<accession>A0AAN8XQ73</accession>
<dbReference type="EMBL" id="JAXCGZ010002621">
    <property type="protein sequence ID" value="KAK7083713.1"/>
    <property type="molecule type" value="Genomic_DNA"/>
</dbReference>
<comment type="caution">
    <text evidence="2">The sequence shown here is derived from an EMBL/GenBank/DDBJ whole genome shotgun (WGS) entry which is preliminary data.</text>
</comment>
<feature type="compositionally biased region" description="Basic residues" evidence="1">
    <location>
        <begin position="66"/>
        <end position="77"/>
    </location>
</feature>
<name>A0AAN8XQ73_HALRR</name>
<evidence type="ECO:0000256" key="1">
    <source>
        <dbReference type="SAM" id="MobiDB-lite"/>
    </source>
</evidence>
<feature type="compositionally biased region" description="Basic and acidic residues" evidence="1">
    <location>
        <begin position="40"/>
        <end position="65"/>
    </location>
</feature>
<evidence type="ECO:0000313" key="2">
    <source>
        <dbReference type="EMBL" id="KAK7083713.1"/>
    </source>
</evidence>